<evidence type="ECO:0000256" key="1">
    <source>
        <dbReference type="SAM" id="MobiDB-lite"/>
    </source>
</evidence>
<reference evidence="2 3" key="1">
    <citation type="submission" date="2019-06" db="EMBL/GenBank/DDBJ databases">
        <title>A chromosome-scale genome assembly of the European perch, Perca fluviatilis.</title>
        <authorList>
            <person name="Roques C."/>
            <person name="Zahm M."/>
            <person name="Cabau C."/>
            <person name="Klopp C."/>
            <person name="Bouchez O."/>
            <person name="Donnadieu C."/>
            <person name="Kuhl H."/>
            <person name="Gislard M."/>
            <person name="Guendouz S."/>
            <person name="Journot L."/>
            <person name="Haffray P."/>
            <person name="Bestin A."/>
            <person name="Morvezen R."/>
            <person name="Feron R."/>
            <person name="Wen M."/>
            <person name="Jouanno E."/>
            <person name="Herpin A."/>
            <person name="Schartl M."/>
            <person name="Postlethwait J."/>
            <person name="Schaerlinger B."/>
            <person name="Chardard D."/>
            <person name="Lecocq T."/>
            <person name="Poncet C."/>
            <person name="Jaffrelo L."/>
            <person name="Lampietro C."/>
            <person name="Guiguen Y."/>
        </authorList>
    </citation>
    <scope>NUCLEOTIDE SEQUENCE [LARGE SCALE GENOMIC DNA]</scope>
    <source>
        <tissue evidence="2">Blood</tissue>
    </source>
</reference>
<feature type="compositionally biased region" description="Basic residues" evidence="1">
    <location>
        <begin position="28"/>
        <end position="41"/>
    </location>
</feature>
<keyword evidence="3" id="KW-1185">Reference proteome</keyword>
<feature type="compositionally biased region" description="Basic and acidic residues" evidence="1">
    <location>
        <begin position="320"/>
        <end position="330"/>
    </location>
</feature>
<proteinExistence type="predicted"/>
<dbReference type="InterPro" id="IPR017956">
    <property type="entry name" value="AT_hook_DNA-bd_motif"/>
</dbReference>
<feature type="region of interest" description="Disordered" evidence="1">
    <location>
        <begin position="54"/>
        <end position="330"/>
    </location>
</feature>
<protein>
    <recommendedName>
        <fullName evidence="4">Chromosomal protein D1-like</fullName>
    </recommendedName>
</protein>
<feature type="compositionally biased region" description="Polar residues" evidence="1">
    <location>
        <begin position="55"/>
        <end position="64"/>
    </location>
</feature>
<feature type="compositionally biased region" description="Polar residues" evidence="1">
    <location>
        <begin position="301"/>
        <end position="312"/>
    </location>
</feature>
<dbReference type="GO" id="GO:0003677">
    <property type="term" value="F:DNA binding"/>
    <property type="evidence" value="ECO:0007669"/>
    <property type="project" value="InterPro"/>
</dbReference>
<feature type="compositionally biased region" description="Basic and acidic residues" evidence="1">
    <location>
        <begin position="75"/>
        <end position="89"/>
    </location>
</feature>
<dbReference type="Proteomes" id="UP000465112">
    <property type="component" value="Chromosome 13"/>
</dbReference>
<dbReference type="EMBL" id="VHII01000013">
    <property type="protein sequence ID" value="KAF1381722.1"/>
    <property type="molecule type" value="Genomic_DNA"/>
</dbReference>
<dbReference type="SMART" id="SM00384">
    <property type="entry name" value="AT_hook"/>
    <property type="match status" value="8"/>
</dbReference>
<gene>
    <name evidence="2" type="ORF">PFLUV_G00156950</name>
</gene>
<evidence type="ECO:0008006" key="4">
    <source>
        <dbReference type="Google" id="ProtNLM"/>
    </source>
</evidence>
<evidence type="ECO:0000313" key="2">
    <source>
        <dbReference type="EMBL" id="KAF1381722.1"/>
    </source>
</evidence>
<feature type="region of interest" description="Disordered" evidence="1">
    <location>
        <begin position="1"/>
        <end position="41"/>
    </location>
</feature>
<evidence type="ECO:0000313" key="3">
    <source>
        <dbReference type="Proteomes" id="UP000465112"/>
    </source>
</evidence>
<dbReference type="AlphaFoldDB" id="A0A6A5F383"/>
<sequence length="330" mass="36414">MRTAETEQGDVASNEGECSVEMANSPTKKGRGRPQGSKKLKVCVTDVNLMELVSGISNGGSTQPPRKRGRPKLTKQAEHQGAGDDHADDSVQTQGSEKHASNEDSLTTDCSPKKRGRPRKHLSYSTPEKADTKDLMNGGSETPKARSGRPKGSTKRKLESLTSEETEGGFVTRRLETELSSEGEEERGDKEQAKRGRGRPKGSLNKKPPAYKVGSPRRSLTTKEKRGRPRKQPTTRGRPRKYPLPSPEELKKPKVWKPLGRPRKYPRVDPPEGSLPAPRRSRGRPRKSESKKGAHLRKNLPASSSSPCNPNTKLGIVSLCDRRKNREINP</sequence>
<comment type="caution">
    <text evidence="2">The sequence shown here is derived from an EMBL/GenBank/DDBJ whole genome shotgun (WGS) entry which is preliminary data.</text>
</comment>
<feature type="compositionally biased region" description="Basic residues" evidence="1">
    <location>
        <begin position="146"/>
        <end position="155"/>
    </location>
</feature>
<feature type="compositionally biased region" description="Basic residues" evidence="1">
    <location>
        <begin position="225"/>
        <end position="241"/>
    </location>
</feature>
<dbReference type="Pfam" id="PF02178">
    <property type="entry name" value="AT_hook"/>
    <property type="match status" value="8"/>
</dbReference>
<organism evidence="2 3">
    <name type="scientific">Perca fluviatilis</name>
    <name type="common">European perch</name>
    <dbReference type="NCBI Taxonomy" id="8168"/>
    <lineage>
        <taxon>Eukaryota</taxon>
        <taxon>Metazoa</taxon>
        <taxon>Chordata</taxon>
        <taxon>Craniata</taxon>
        <taxon>Vertebrata</taxon>
        <taxon>Euteleostomi</taxon>
        <taxon>Actinopterygii</taxon>
        <taxon>Neopterygii</taxon>
        <taxon>Teleostei</taxon>
        <taxon>Neoteleostei</taxon>
        <taxon>Acanthomorphata</taxon>
        <taxon>Eupercaria</taxon>
        <taxon>Perciformes</taxon>
        <taxon>Percoidei</taxon>
        <taxon>Percidae</taxon>
        <taxon>Percinae</taxon>
        <taxon>Perca</taxon>
    </lineage>
</organism>
<feature type="compositionally biased region" description="Basic residues" evidence="1">
    <location>
        <begin position="113"/>
        <end position="122"/>
    </location>
</feature>
<name>A0A6A5F383_PERFL</name>
<dbReference type="PRINTS" id="PR00929">
    <property type="entry name" value="ATHOOK"/>
</dbReference>
<accession>A0A6A5F383</accession>